<sequence>MSSNLPSISHTVFSVLIFPVSHTLSSQFQSSQYLTHCLLSSNLPSISHTVFSVPNPMSSIAISGELLTNKLWCIVTFFITRRRVYGERGQSSRVRLFVVKNYSERDRRDLKTTLTSCHVSDETHCSSETGVLYFLDDLGVIMYDSFRDTSRHNSIHVRLTSCSNDALVR</sequence>
<name>A0AAE0YT19_9GAST</name>
<keyword evidence="2" id="KW-1185">Reference proteome</keyword>
<comment type="caution">
    <text evidence="1">The sequence shown here is derived from an EMBL/GenBank/DDBJ whole genome shotgun (WGS) entry which is preliminary data.</text>
</comment>
<accession>A0AAE0YT19</accession>
<reference evidence="1" key="1">
    <citation type="journal article" date="2023" name="G3 (Bethesda)">
        <title>A reference genome for the long-term kleptoplast-retaining sea slug Elysia crispata morphotype clarki.</title>
        <authorList>
            <person name="Eastman K.E."/>
            <person name="Pendleton A.L."/>
            <person name="Shaikh M.A."/>
            <person name="Suttiyut T."/>
            <person name="Ogas R."/>
            <person name="Tomko P."/>
            <person name="Gavelis G."/>
            <person name="Widhalm J.R."/>
            <person name="Wisecaver J.H."/>
        </authorList>
    </citation>
    <scope>NUCLEOTIDE SEQUENCE</scope>
    <source>
        <strain evidence="1">ECLA1</strain>
    </source>
</reference>
<dbReference type="EMBL" id="JAWDGP010005480">
    <property type="protein sequence ID" value="KAK3756698.1"/>
    <property type="molecule type" value="Genomic_DNA"/>
</dbReference>
<gene>
    <name evidence="1" type="ORF">RRG08_013963</name>
</gene>
<dbReference type="AlphaFoldDB" id="A0AAE0YT19"/>
<protein>
    <submittedName>
        <fullName evidence="1">Uncharacterized protein</fullName>
    </submittedName>
</protein>
<evidence type="ECO:0000313" key="2">
    <source>
        <dbReference type="Proteomes" id="UP001283361"/>
    </source>
</evidence>
<organism evidence="1 2">
    <name type="scientific">Elysia crispata</name>
    <name type="common">lettuce slug</name>
    <dbReference type="NCBI Taxonomy" id="231223"/>
    <lineage>
        <taxon>Eukaryota</taxon>
        <taxon>Metazoa</taxon>
        <taxon>Spiralia</taxon>
        <taxon>Lophotrochozoa</taxon>
        <taxon>Mollusca</taxon>
        <taxon>Gastropoda</taxon>
        <taxon>Heterobranchia</taxon>
        <taxon>Euthyneura</taxon>
        <taxon>Panpulmonata</taxon>
        <taxon>Sacoglossa</taxon>
        <taxon>Placobranchoidea</taxon>
        <taxon>Plakobranchidae</taxon>
        <taxon>Elysia</taxon>
    </lineage>
</organism>
<proteinExistence type="predicted"/>
<evidence type="ECO:0000313" key="1">
    <source>
        <dbReference type="EMBL" id="KAK3756698.1"/>
    </source>
</evidence>
<dbReference type="Proteomes" id="UP001283361">
    <property type="component" value="Unassembled WGS sequence"/>
</dbReference>